<accession>A0A1E5RLX6</accession>
<evidence type="ECO:0000259" key="9">
    <source>
        <dbReference type="PROSITE" id="PS50235"/>
    </source>
</evidence>
<evidence type="ECO:0000313" key="10">
    <source>
        <dbReference type="EMBL" id="OEJ87824.1"/>
    </source>
</evidence>
<keyword evidence="5" id="KW-0833">Ubl conjugation pathway</keyword>
<feature type="region of interest" description="Disordered" evidence="8">
    <location>
        <begin position="157"/>
        <end position="265"/>
    </location>
</feature>
<dbReference type="EMBL" id="LPNL01000004">
    <property type="protein sequence ID" value="OEJ87824.1"/>
    <property type="molecule type" value="Genomic_DNA"/>
</dbReference>
<feature type="compositionally biased region" description="Low complexity" evidence="8">
    <location>
        <begin position="1"/>
        <end position="10"/>
    </location>
</feature>
<gene>
    <name evidence="10" type="ORF">AWRI3578_g2111</name>
</gene>
<evidence type="ECO:0000256" key="4">
    <source>
        <dbReference type="ARBA" id="ARBA00022670"/>
    </source>
</evidence>
<dbReference type="PROSITE" id="PS00973">
    <property type="entry name" value="USP_2"/>
    <property type="match status" value="1"/>
</dbReference>
<feature type="compositionally biased region" description="Basic and acidic residues" evidence="8">
    <location>
        <begin position="13"/>
        <end position="27"/>
    </location>
</feature>
<evidence type="ECO:0000256" key="2">
    <source>
        <dbReference type="ARBA" id="ARBA00009085"/>
    </source>
</evidence>
<feature type="region of interest" description="Disordered" evidence="8">
    <location>
        <begin position="1"/>
        <end position="52"/>
    </location>
</feature>
<evidence type="ECO:0000256" key="3">
    <source>
        <dbReference type="ARBA" id="ARBA00012759"/>
    </source>
</evidence>
<dbReference type="AlphaFoldDB" id="A0A1E5RLX6"/>
<dbReference type="InterPro" id="IPR018200">
    <property type="entry name" value="USP_CS"/>
</dbReference>
<dbReference type="GO" id="GO:0005634">
    <property type="term" value="C:nucleus"/>
    <property type="evidence" value="ECO:0007669"/>
    <property type="project" value="TreeGrafter"/>
</dbReference>
<evidence type="ECO:0000256" key="1">
    <source>
        <dbReference type="ARBA" id="ARBA00000707"/>
    </source>
</evidence>
<dbReference type="GO" id="GO:0016579">
    <property type="term" value="P:protein deubiquitination"/>
    <property type="evidence" value="ECO:0007669"/>
    <property type="project" value="InterPro"/>
</dbReference>
<dbReference type="PROSITE" id="PS50235">
    <property type="entry name" value="USP_3"/>
    <property type="match status" value="1"/>
</dbReference>
<dbReference type="InterPro" id="IPR038765">
    <property type="entry name" value="Papain-like_cys_pep_sf"/>
</dbReference>
<evidence type="ECO:0000256" key="8">
    <source>
        <dbReference type="SAM" id="MobiDB-lite"/>
    </source>
</evidence>
<dbReference type="PANTHER" id="PTHR24006:SF758">
    <property type="entry name" value="UBIQUITIN CARBOXYL-TERMINAL HYDROLASE 36"/>
    <property type="match status" value="1"/>
</dbReference>
<feature type="compositionally biased region" description="Acidic residues" evidence="8">
    <location>
        <begin position="179"/>
        <end position="211"/>
    </location>
</feature>
<name>A0A1E5RLX6_9ASCO</name>
<keyword evidence="7" id="KW-0788">Thiol protease</keyword>
<feature type="compositionally biased region" description="Basic residues" evidence="8">
    <location>
        <begin position="729"/>
        <end position="742"/>
    </location>
</feature>
<feature type="compositionally biased region" description="Basic and acidic residues" evidence="8">
    <location>
        <begin position="109"/>
        <end position="122"/>
    </location>
</feature>
<dbReference type="Gene3D" id="3.90.70.10">
    <property type="entry name" value="Cysteine proteinases"/>
    <property type="match status" value="1"/>
</dbReference>
<comment type="caution">
    <text evidence="10">The sequence shown here is derived from an EMBL/GenBank/DDBJ whole genome shotgun (WGS) entry which is preliminary data.</text>
</comment>
<dbReference type="GO" id="GO:0005829">
    <property type="term" value="C:cytosol"/>
    <property type="evidence" value="ECO:0007669"/>
    <property type="project" value="TreeGrafter"/>
</dbReference>
<proteinExistence type="inferred from homology"/>
<organism evidence="10 11">
    <name type="scientific">Hanseniaspora opuntiae</name>
    <dbReference type="NCBI Taxonomy" id="211096"/>
    <lineage>
        <taxon>Eukaryota</taxon>
        <taxon>Fungi</taxon>
        <taxon>Dikarya</taxon>
        <taxon>Ascomycota</taxon>
        <taxon>Saccharomycotina</taxon>
        <taxon>Saccharomycetes</taxon>
        <taxon>Saccharomycodales</taxon>
        <taxon>Saccharomycodaceae</taxon>
        <taxon>Hanseniaspora</taxon>
    </lineage>
</organism>
<dbReference type="PANTHER" id="PTHR24006">
    <property type="entry name" value="UBIQUITIN CARBOXYL-TERMINAL HYDROLASE"/>
    <property type="match status" value="1"/>
</dbReference>
<comment type="catalytic activity">
    <reaction evidence="1">
        <text>Thiol-dependent hydrolysis of ester, thioester, amide, peptide and isopeptide bonds formed by the C-terminal Gly of ubiquitin (a 76-residue protein attached to proteins as an intracellular targeting signal).</text>
        <dbReference type="EC" id="3.4.19.12"/>
    </reaction>
</comment>
<dbReference type="InterPro" id="IPR028889">
    <property type="entry name" value="USP"/>
</dbReference>
<keyword evidence="11" id="KW-1185">Reference proteome</keyword>
<dbReference type="Proteomes" id="UP000095605">
    <property type="component" value="Unassembled WGS sequence"/>
</dbReference>
<dbReference type="InterPro" id="IPR001394">
    <property type="entry name" value="Peptidase_C19_UCH"/>
</dbReference>
<keyword evidence="4" id="KW-0645">Protease</keyword>
<evidence type="ECO:0000256" key="7">
    <source>
        <dbReference type="ARBA" id="ARBA00022807"/>
    </source>
</evidence>
<feature type="compositionally biased region" description="Basic and acidic residues" evidence="8">
    <location>
        <begin position="743"/>
        <end position="752"/>
    </location>
</feature>
<dbReference type="Pfam" id="PF00443">
    <property type="entry name" value="UCH"/>
    <property type="match status" value="1"/>
</dbReference>
<dbReference type="OrthoDB" id="289038at2759"/>
<dbReference type="InterPro" id="IPR050164">
    <property type="entry name" value="Peptidase_C19"/>
</dbReference>
<reference evidence="11" key="1">
    <citation type="journal article" date="2016" name="Genome Announc.">
        <title>Genome sequences of three species of Hanseniaspora isolated from spontaneous wine fermentations.</title>
        <authorList>
            <person name="Sternes P.R."/>
            <person name="Lee D."/>
            <person name="Kutyna D.R."/>
            <person name="Borneman A.R."/>
        </authorList>
    </citation>
    <scope>NUCLEOTIDE SEQUENCE [LARGE SCALE GENOMIC DNA]</scope>
    <source>
        <strain evidence="11">AWRI3578</strain>
    </source>
</reference>
<feature type="region of interest" description="Disordered" evidence="8">
    <location>
        <begin position="681"/>
        <end position="752"/>
    </location>
</feature>
<evidence type="ECO:0000256" key="6">
    <source>
        <dbReference type="ARBA" id="ARBA00022801"/>
    </source>
</evidence>
<sequence>MSSKSTSSKIKVIKHDDNNKKVYRSKDQNNSNTHIGESHTNDELEKSTASESNTTSLLPFIEKIIATPLHFMKFNANNKYDDDSTEKYIIIGEKNIPKAKEITSPSRDNNSHSTKDSVEPVHRPKSLAESLLNYITPKRKRKLDDVEKEDEIDIKKQKIDEDVENNEVPDEKTPVNSDIGEDLGEDFSGEDLGQDIADEDLGEDISDDDLGQDVSNEGIGQNIPDEDENQKVMEKVEEVSKAPEVKENATVSNNNEEKSPKLTKKQLFKRKLKAPKDINKVSPLTVNLKEDHGSSKEPKILTKNWILGDRKMEDSFYPRGLVNHGVTCYINSAIQSLLHIPALQNYLIDLYFNKENYPEISTNSVTWQLAETSKKMWQWTSNSVIKDNANDSDDEYKGNLRMNYRLDPKKLISRLEDINCMMSEWEQEDSHEYFMSLMSRLQEDSVPKGKPLNESIIHQIFGGKFNQKIKCGECGEISITQQQFYDLSLVLTSGENSKNENVSSDSDDEAEKVIELEDCIEQFFKDEIISDGYNCEKCGKSNKKSIKTTKIQEEPEYLCVHLKKYEFDGNESKKMKQKVEFNKYLDFNGYKVHDKNRKTPSVYQLISVTSHTGRSLSSGHYTTKALQPDGSWARYDDDLIENITEKDVLERTNDAYYLVYARLTPLEDLDSTIDTLTVGSAGKTNVKNSTHSKKKNDSKKPPHFSHNQKRDNNGKFISKKKQDFDHKKAMNNKMKKFNKNKMRKEGKTKSRR</sequence>
<feature type="compositionally biased region" description="Basic and acidic residues" evidence="8">
    <location>
        <begin position="36"/>
        <end position="48"/>
    </location>
</feature>
<feature type="compositionally biased region" description="Basic and acidic residues" evidence="8">
    <location>
        <begin position="229"/>
        <end position="247"/>
    </location>
</feature>
<keyword evidence="6 10" id="KW-0378">Hydrolase</keyword>
<comment type="similarity">
    <text evidence="2">Belongs to the peptidase C19 family.</text>
</comment>
<evidence type="ECO:0000256" key="5">
    <source>
        <dbReference type="ARBA" id="ARBA00022786"/>
    </source>
</evidence>
<evidence type="ECO:0000313" key="11">
    <source>
        <dbReference type="Proteomes" id="UP000095605"/>
    </source>
</evidence>
<feature type="compositionally biased region" description="Basic residues" evidence="8">
    <location>
        <begin position="690"/>
        <end position="707"/>
    </location>
</feature>
<dbReference type="GO" id="GO:0004843">
    <property type="term" value="F:cysteine-type deubiquitinase activity"/>
    <property type="evidence" value="ECO:0007669"/>
    <property type="project" value="UniProtKB-EC"/>
</dbReference>
<feature type="region of interest" description="Disordered" evidence="8">
    <location>
        <begin position="99"/>
        <end position="125"/>
    </location>
</feature>
<protein>
    <recommendedName>
        <fullName evidence="3">ubiquitinyl hydrolase 1</fullName>
        <ecNumber evidence="3">3.4.19.12</ecNumber>
    </recommendedName>
</protein>
<dbReference type="GO" id="GO:0006508">
    <property type="term" value="P:proteolysis"/>
    <property type="evidence" value="ECO:0007669"/>
    <property type="project" value="UniProtKB-KW"/>
</dbReference>
<dbReference type="EC" id="3.4.19.12" evidence="3"/>
<feature type="domain" description="USP" evidence="9">
    <location>
        <begin position="319"/>
        <end position="663"/>
    </location>
</feature>
<dbReference type="SUPFAM" id="SSF54001">
    <property type="entry name" value="Cysteine proteinases"/>
    <property type="match status" value="1"/>
</dbReference>